<evidence type="ECO:0000313" key="1">
    <source>
        <dbReference type="EMBL" id="KAL0931126.1"/>
    </source>
</evidence>
<sequence length="762" mass="81995">MMMNNHHPAGGASDAAAALKGANLAFSKTKPKPIPPPKPTTATTTTNAVRGGNPSLAAASIADRSRSTSPIHHQHTGTSVATSSFGGGRDGTADMRDRLSSFLASSPSTSTASHLSPHTRLDPKSPSYIAAALAASRSASPTPQPPYASPSALTPAQLNQLQQMQQSARASGRRGRRGSSEEEEDSVSGRSGMPDTTSIPGTGHLISMFERDDNVDPVKRSGGDVPRANTKARGRPGLRSPTPEREMSPARAKAARMGIEEKEKPVIKPRPITPTPVEKKSEDVVTPRVKKPVPKPTKPRPITPAAVEPKNGDLGPPQVDKPAPKPAKPPLSPAKKPVHKRVESEQAPQTKKQDREGPALQPAPVISEKRSMKHLASVPITQTEVSQSKIPPAAPEPRRSRPKVQQAPSSPPVVRRVQTEVVSPQPKRPGSKAKIRPPTPPQPRGTASKARESEAPPLTKPKSMASVYGQAPLQEPFLPRPESEPRPSTSDTSSSNDTFVSASSGLTAVPDPIPIKQPSRQTHSSLSTPSRSSLNSSPTRNTPRRTPASSSTSLPLNSLSNAIMAGSLAATRLTPSNTGNSALSPPPLPNRTKSPRLRQTLRRPPSKSDDEDEIRKKKHQRASNKHSHAEGARKRWRDEITLRERRRYEAVWASNRGVLLPSFAPQAMQNGTSPPAADAVDCVVNIVAREIWRRSRLPQEELAEVWDLVDRGHRGMLNKQEFVVGMWLIDQRLRGRKIPTRVSASVWDSAQGVKVLSPKAKK</sequence>
<proteinExistence type="predicted"/>
<comment type="caution">
    <text evidence="1">The sequence shown here is derived from an EMBL/GenBank/DDBJ whole genome shotgun (WGS) entry which is preliminary data.</text>
</comment>
<reference evidence="1 2" key="1">
    <citation type="journal article" date="2020" name="Phytopathology">
        <title>Genome Sequence Resources of Colletotrichum truncatum, C. plurivorum, C. musicola, and C. sojae: Four Species Pathogenic to Soybean (Glycine max).</title>
        <authorList>
            <person name="Rogerio F."/>
            <person name="Boufleur T.R."/>
            <person name="Ciampi-Guillardi M."/>
            <person name="Sukno S.A."/>
            <person name="Thon M.R."/>
            <person name="Massola Junior N.S."/>
            <person name="Baroncelli R."/>
        </authorList>
    </citation>
    <scope>NUCLEOTIDE SEQUENCE [LARGE SCALE GENOMIC DNA]</scope>
    <source>
        <strain evidence="1 2">CMES1059</strain>
    </source>
</reference>
<dbReference type="Proteomes" id="UP000805649">
    <property type="component" value="Unassembled WGS sequence"/>
</dbReference>
<accession>A0ACC3YH04</accession>
<organism evidence="1 2">
    <name type="scientific">Colletotrichum truncatum</name>
    <name type="common">Anthracnose fungus</name>
    <name type="synonym">Colletotrichum capsici</name>
    <dbReference type="NCBI Taxonomy" id="5467"/>
    <lineage>
        <taxon>Eukaryota</taxon>
        <taxon>Fungi</taxon>
        <taxon>Dikarya</taxon>
        <taxon>Ascomycota</taxon>
        <taxon>Pezizomycotina</taxon>
        <taxon>Sordariomycetes</taxon>
        <taxon>Hypocreomycetidae</taxon>
        <taxon>Glomerellales</taxon>
        <taxon>Glomerellaceae</taxon>
        <taxon>Colletotrichum</taxon>
        <taxon>Colletotrichum truncatum species complex</taxon>
    </lineage>
</organism>
<name>A0ACC3YH04_COLTU</name>
<keyword evidence="2" id="KW-1185">Reference proteome</keyword>
<protein>
    <submittedName>
        <fullName evidence="1">Increased rDNA silencing protein 4</fullName>
    </submittedName>
</protein>
<evidence type="ECO:0000313" key="2">
    <source>
        <dbReference type="Proteomes" id="UP000805649"/>
    </source>
</evidence>
<gene>
    <name evidence="1" type="ORF">CTRU02_213861</name>
</gene>
<dbReference type="EMBL" id="VUJX02000010">
    <property type="protein sequence ID" value="KAL0931126.1"/>
    <property type="molecule type" value="Genomic_DNA"/>
</dbReference>